<evidence type="ECO:0000256" key="1">
    <source>
        <dbReference type="PROSITE-ProRule" id="PRU00042"/>
    </source>
</evidence>
<keyword evidence="1" id="KW-0862">Zinc</keyword>
<evidence type="ECO:0000313" key="4">
    <source>
        <dbReference type="EMBL" id="OBZ67910.1"/>
    </source>
</evidence>
<gene>
    <name evidence="4" type="ORF">A0H81_12142</name>
</gene>
<reference evidence="4 5" key="1">
    <citation type="submission" date="2016-03" db="EMBL/GenBank/DDBJ databases">
        <title>Whole genome sequencing of Grifola frondosa 9006-11.</title>
        <authorList>
            <person name="Min B."/>
            <person name="Park H."/>
            <person name="Kim J.-G."/>
            <person name="Cho H."/>
            <person name="Oh Y.-L."/>
            <person name="Kong W.-S."/>
            <person name="Choi I.-G."/>
        </authorList>
    </citation>
    <scope>NUCLEOTIDE SEQUENCE [LARGE SCALE GENOMIC DNA]</scope>
    <source>
        <strain evidence="4 5">9006-11</strain>
    </source>
</reference>
<dbReference type="Pfam" id="PF00096">
    <property type="entry name" value="zf-C2H2"/>
    <property type="match status" value="1"/>
</dbReference>
<keyword evidence="1" id="KW-0479">Metal-binding</keyword>
<sequence>MPLHGLDGTDDVAGDAVSTGRDGVTGTSHCWGHRTVKESDRQVDKIRRFVCTECGLASERRYNHETHLRTHNPDPSKMFPCPHDGCDKIFTRRHDLKRHLESKRHRHD</sequence>
<feature type="domain" description="C2H2-type" evidence="3">
    <location>
        <begin position="79"/>
        <end position="108"/>
    </location>
</feature>
<dbReference type="PROSITE" id="PS50157">
    <property type="entry name" value="ZINC_FINGER_C2H2_2"/>
    <property type="match status" value="2"/>
</dbReference>
<dbReference type="SUPFAM" id="SSF57667">
    <property type="entry name" value="beta-beta-alpha zinc fingers"/>
    <property type="match status" value="1"/>
</dbReference>
<feature type="domain" description="C2H2-type" evidence="3">
    <location>
        <begin position="49"/>
        <end position="76"/>
    </location>
</feature>
<dbReference type="InterPro" id="IPR013087">
    <property type="entry name" value="Znf_C2H2_type"/>
</dbReference>
<dbReference type="InterPro" id="IPR036236">
    <property type="entry name" value="Znf_C2H2_sf"/>
</dbReference>
<feature type="region of interest" description="Disordered" evidence="2">
    <location>
        <begin position="1"/>
        <end position="28"/>
    </location>
</feature>
<dbReference type="AlphaFoldDB" id="A0A1C7LTC4"/>
<dbReference type="EMBL" id="LUGG01000023">
    <property type="protein sequence ID" value="OBZ67910.1"/>
    <property type="molecule type" value="Genomic_DNA"/>
</dbReference>
<keyword evidence="1" id="KW-0863">Zinc-finger</keyword>
<accession>A0A1C7LTC4</accession>
<dbReference type="PROSITE" id="PS00028">
    <property type="entry name" value="ZINC_FINGER_C2H2_1"/>
    <property type="match status" value="1"/>
</dbReference>
<dbReference type="Proteomes" id="UP000092993">
    <property type="component" value="Unassembled WGS sequence"/>
</dbReference>
<evidence type="ECO:0000256" key="2">
    <source>
        <dbReference type="SAM" id="MobiDB-lite"/>
    </source>
</evidence>
<protein>
    <recommendedName>
        <fullName evidence="3">C2H2-type domain-containing protein</fullName>
    </recommendedName>
</protein>
<keyword evidence="5" id="KW-1185">Reference proteome</keyword>
<dbReference type="SMART" id="SM00355">
    <property type="entry name" value="ZnF_C2H2"/>
    <property type="match status" value="2"/>
</dbReference>
<name>A0A1C7LTC4_GRIFR</name>
<dbReference type="Gene3D" id="3.30.160.60">
    <property type="entry name" value="Classic Zinc Finger"/>
    <property type="match status" value="1"/>
</dbReference>
<organism evidence="4 5">
    <name type="scientific">Grifola frondosa</name>
    <name type="common">Maitake</name>
    <name type="synonym">Polyporus frondosus</name>
    <dbReference type="NCBI Taxonomy" id="5627"/>
    <lineage>
        <taxon>Eukaryota</taxon>
        <taxon>Fungi</taxon>
        <taxon>Dikarya</taxon>
        <taxon>Basidiomycota</taxon>
        <taxon>Agaricomycotina</taxon>
        <taxon>Agaricomycetes</taxon>
        <taxon>Polyporales</taxon>
        <taxon>Grifolaceae</taxon>
        <taxon>Grifola</taxon>
    </lineage>
</organism>
<evidence type="ECO:0000313" key="5">
    <source>
        <dbReference type="Proteomes" id="UP000092993"/>
    </source>
</evidence>
<proteinExistence type="predicted"/>
<comment type="caution">
    <text evidence="4">The sequence shown here is derived from an EMBL/GenBank/DDBJ whole genome shotgun (WGS) entry which is preliminary data.</text>
</comment>
<dbReference type="GO" id="GO:0008270">
    <property type="term" value="F:zinc ion binding"/>
    <property type="evidence" value="ECO:0007669"/>
    <property type="project" value="UniProtKB-KW"/>
</dbReference>
<dbReference type="STRING" id="5627.A0A1C7LTC4"/>
<evidence type="ECO:0000259" key="3">
    <source>
        <dbReference type="PROSITE" id="PS50157"/>
    </source>
</evidence>
<dbReference type="OrthoDB" id="2757115at2759"/>